<dbReference type="GO" id="GO:0032259">
    <property type="term" value="P:methylation"/>
    <property type="evidence" value="ECO:0007669"/>
    <property type="project" value="UniProtKB-KW"/>
</dbReference>
<evidence type="ECO:0000256" key="1">
    <source>
        <dbReference type="ARBA" id="ARBA00022603"/>
    </source>
</evidence>
<evidence type="ECO:0000256" key="3">
    <source>
        <dbReference type="ARBA" id="ARBA00022691"/>
    </source>
</evidence>
<dbReference type="AlphaFoldDB" id="S3I7X4"/>
<dbReference type="EMBL" id="AEYE02000031">
    <property type="protein sequence ID" value="EPE95508.1"/>
    <property type="molecule type" value="Genomic_DNA"/>
</dbReference>
<keyword evidence="1 4" id="KW-0489">Methyltransferase</keyword>
<comment type="caution">
    <text evidence="4">The sequence shown here is derived from an EMBL/GenBank/DDBJ whole genome shotgun (WGS) entry which is preliminary data.</text>
</comment>
<dbReference type="InterPro" id="IPR029063">
    <property type="entry name" value="SAM-dependent_MTases_sf"/>
</dbReference>
<dbReference type="PANTHER" id="PTHR43167:SF1">
    <property type="entry name" value="PUTATIVE (AFU_ORTHOLOGUE AFUA_6G01830)-RELATED"/>
    <property type="match status" value="1"/>
</dbReference>
<dbReference type="PROSITE" id="PS51682">
    <property type="entry name" value="SAM_OMT_I"/>
    <property type="match status" value="1"/>
</dbReference>
<dbReference type="SUPFAM" id="SSF53335">
    <property type="entry name" value="S-adenosyl-L-methionine-dependent methyltransferases"/>
    <property type="match status" value="1"/>
</dbReference>
<dbReference type="eggNOG" id="COG4122">
    <property type="taxonomic scope" value="Bacteria"/>
</dbReference>
<keyword evidence="2 4" id="KW-0808">Transferase</keyword>
<dbReference type="STRING" id="990285.RGCCGE502_26518"/>
<reference evidence="4 5" key="1">
    <citation type="journal article" date="2012" name="J. Bacteriol.">
        <title>Genome sequence of Rhizobium grahamii CCGE502, a broad-host-range symbiont with low nodulation competitiveness in Phaseolus vulgaris.</title>
        <authorList>
            <person name="Althabegoiti M.J."/>
            <person name="Lozano L."/>
            <person name="Torres-Tejerizo G."/>
            <person name="Ormeno-Orrillo E."/>
            <person name="Rogel M.A."/>
            <person name="Gonzalez V."/>
            <person name="Martinez-Romero E."/>
        </authorList>
    </citation>
    <scope>NUCLEOTIDE SEQUENCE [LARGE SCALE GENOMIC DNA]</scope>
    <source>
        <strain evidence="4 5">CCGE 502</strain>
    </source>
</reference>
<proteinExistence type="predicted"/>
<organism evidence="4 5">
    <name type="scientific">Rhizobium grahamii CCGE 502</name>
    <dbReference type="NCBI Taxonomy" id="990285"/>
    <lineage>
        <taxon>Bacteria</taxon>
        <taxon>Pseudomonadati</taxon>
        <taxon>Pseudomonadota</taxon>
        <taxon>Alphaproteobacteria</taxon>
        <taxon>Hyphomicrobiales</taxon>
        <taxon>Rhizobiaceae</taxon>
        <taxon>Rhizobium/Agrobacterium group</taxon>
        <taxon>Rhizobium</taxon>
    </lineage>
</organism>
<keyword evidence="5" id="KW-1185">Reference proteome</keyword>
<accession>S3I7X4</accession>
<sequence>MWVSQLGHRLEESKMDGKIQDVLDTYHVMIREEQNSPRQLAPGGRDGGQDMRLRAVGRETGQLINILAKSLEKPVILELGTSFGYSGIWLAEAARAAGGRLITMELHEYKSAHAKGMAIKAGLADWIDFRIGDAVEMIGHLTDGIDFVLVDLWKDLYLPCLEAFYPKLNPGAIIVADNMLRPGDENVRQYGKAIRARPGITSVLLPVGSGIEVSRFDR</sequence>
<protein>
    <submittedName>
        <fullName evidence="4">O-methyltransferase family protein</fullName>
    </submittedName>
</protein>
<dbReference type="Gene3D" id="3.40.50.150">
    <property type="entry name" value="Vaccinia Virus protein VP39"/>
    <property type="match status" value="1"/>
</dbReference>
<dbReference type="GO" id="GO:0008171">
    <property type="term" value="F:O-methyltransferase activity"/>
    <property type="evidence" value="ECO:0007669"/>
    <property type="project" value="InterPro"/>
</dbReference>
<dbReference type="Proteomes" id="UP000014411">
    <property type="component" value="Unassembled WGS sequence"/>
</dbReference>
<keyword evidence="3" id="KW-0949">S-adenosyl-L-methionine</keyword>
<gene>
    <name evidence="4" type="ORF">RGCCGE502_26518</name>
</gene>
<evidence type="ECO:0000313" key="4">
    <source>
        <dbReference type="EMBL" id="EPE95508.1"/>
    </source>
</evidence>
<dbReference type="PANTHER" id="PTHR43167">
    <property type="entry name" value="PUTATIVE (AFU_ORTHOLOGUE AFUA_6G01830)-RELATED"/>
    <property type="match status" value="1"/>
</dbReference>
<dbReference type="HOGENOM" id="CLU_067676_4_1_5"/>
<name>S3I7X4_9HYPH</name>
<dbReference type="InterPro" id="IPR002935">
    <property type="entry name" value="SAM_O-MeTrfase"/>
</dbReference>
<evidence type="ECO:0000256" key="2">
    <source>
        <dbReference type="ARBA" id="ARBA00022679"/>
    </source>
</evidence>
<evidence type="ECO:0000313" key="5">
    <source>
        <dbReference type="Proteomes" id="UP000014411"/>
    </source>
</evidence>
<dbReference type="Pfam" id="PF01596">
    <property type="entry name" value="Methyltransf_3"/>
    <property type="match status" value="1"/>
</dbReference>